<dbReference type="Gene3D" id="2.40.10.480">
    <property type="match status" value="1"/>
</dbReference>
<evidence type="ECO:0000313" key="4">
    <source>
        <dbReference type="Proteomes" id="UP000186914"/>
    </source>
</evidence>
<dbReference type="SUPFAM" id="SSF50998">
    <property type="entry name" value="Quinoprotein alcohol dehydrogenase-like"/>
    <property type="match status" value="2"/>
</dbReference>
<feature type="compositionally biased region" description="Polar residues" evidence="1">
    <location>
        <begin position="44"/>
        <end position="56"/>
    </location>
</feature>
<dbReference type="PANTHER" id="PTHR34512:SF30">
    <property type="entry name" value="OUTER MEMBRANE PROTEIN ASSEMBLY FACTOR BAMB"/>
    <property type="match status" value="1"/>
</dbReference>
<dbReference type="EMBL" id="FTNO01000004">
    <property type="protein sequence ID" value="SIR76322.1"/>
    <property type="molecule type" value="Genomic_DNA"/>
</dbReference>
<dbReference type="PROSITE" id="PS51318">
    <property type="entry name" value="TAT"/>
    <property type="match status" value="1"/>
</dbReference>
<dbReference type="AlphaFoldDB" id="A0A1N7DKF0"/>
<reference evidence="4" key="1">
    <citation type="submission" date="2017-01" db="EMBL/GenBank/DDBJ databases">
        <authorList>
            <person name="Varghese N."/>
            <person name="Submissions S."/>
        </authorList>
    </citation>
    <scope>NUCLEOTIDE SEQUENCE [LARGE SCALE GENOMIC DNA]</scope>
    <source>
        <strain evidence="4">CGMCC 1.7737</strain>
    </source>
</reference>
<feature type="domain" description="Pyrrolo-quinoline quinone repeat" evidence="2">
    <location>
        <begin position="369"/>
        <end position="438"/>
    </location>
</feature>
<dbReference type="InterPro" id="IPR011047">
    <property type="entry name" value="Quinoprotein_ADH-like_sf"/>
</dbReference>
<name>A0A1N7DKF0_9EURY</name>
<evidence type="ECO:0000313" key="3">
    <source>
        <dbReference type="EMBL" id="SIR76322.1"/>
    </source>
</evidence>
<dbReference type="InterPro" id="IPR002372">
    <property type="entry name" value="PQQ_rpt_dom"/>
</dbReference>
<dbReference type="InterPro" id="IPR015943">
    <property type="entry name" value="WD40/YVTN_repeat-like_dom_sf"/>
</dbReference>
<gene>
    <name evidence="3" type="ORF">SAMN05421858_3697</name>
</gene>
<feature type="region of interest" description="Disordered" evidence="1">
    <location>
        <begin position="40"/>
        <end position="62"/>
    </location>
</feature>
<organism evidence="3 4">
    <name type="scientific">Haladaptatus litoreus</name>
    <dbReference type="NCBI Taxonomy" id="553468"/>
    <lineage>
        <taxon>Archaea</taxon>
        <taxon>Methanobacteriati</taxon>
        <taxon>Methanobacteriota</taxon>
        <taxon>Stenosarchaea group</taxon>
        <taxon>Halobacteria</taxon>
        <taxon>Halobacteriales</taxon>
        <taxon>Haladaptataceae</taxon>
        <taxon>Haladaptatus</taxon>
    </lineage>
</organism>
<evidence type="ECO:0000259" key="2">
    <source>
        <dbReference type="Pfam" id="PF13360"/>
    </source>
</evidence>
<protein>
    <submittedName>
        <fullName evidence="3">PQQ-like domain-containing protein</fullName>
    </submittedName>
</protein>
<dbReference type="PANTHER" id="PTHR34512">
    <property type="entry name" value="CELL SURFACE PROTEIN"/>
    <property type="match status" value="1"/>
</dbReference>
<dbReference type="InterPro" id="IPR006311">
    <property type="entry name" value="TAT_signal"/>
</dbReference>
<evidence type="ECO:0000256" key="1">
    <source>
        <dbReference type="SAM" id="MobiDB-lite"/>
    </source>
</evidence>
<feature type="domain" description="Pyrrolo-quinoline quinone repeat" evidence="2">
    <location>
        <begin position="205"/>
        <end position="305"/>
    </location>
</feature>
<feature type="region of interest" description="Disordered" evidence="1">
    <location>
        <begin position="483"/>
        <end position="538"/>
    </location>
</feature>
<dbReference type="InterPro" id="IPR018391">
    <property type="entry name" value="PQQ_b-propeller_rpt"/>
</dbReference>
<keyword evidence="4" id="KW-1185">Reference proteome</keyword>
<dbReference type="Pfam" id="PF13360">
    <property type="entry name" value="PQQ_2"/>
    <property type="match status" value="2"/>
</dbReference>
<proteinExistence type="predicted"/>
<dbReference type="Proteomes" id="UP000186914">
    <property type="component" value="Unassembled WGS sequence"/>
</dbReference>
<accession>A0A1N7DKF0</accession>
<feature type="compositionally biased region" description="Polar residues" evidence="1">
    <location>
        <begin position="499"/>
        <end position="538"/>
    </location>
</feature>
<sequence length="578" mass="61869">MELQTRRRFLKTAGAVTSGLLLSSGVGSATSTGTDVTFAPKNAWPTSGGTTGNTRATHAPGPSGPYLQTQWTGGDSKHSFGSPVVANDVLYFGVTPNDGGREGAVIAYDAASGEHLWTRDQVPKQFQLSSESGGSDRLGAPSQLSEYNGSLYISCYGMESPNYGDGLMGIYSLNGATGEIQWRRPDIDPAEIEVANDRVYFAGGALDATTGTSIWEIDGQDDLMGVTGDTLYTCRWDSTAQTTVITARDAATGTKLWSITRDFKTVKTVITSDTVYVTTTTSEQEPSFTVTALAATDGSLQWQSPVPVRGTSPTIEYSLDGTEKYTVDRDPYLSEPAVDSSRFYILTRAYEDDIIDGVKQPHGEYLDSYSTLYAFDRSTGDEVWRFETPAQALAAPTVTDNTVYFACKYHEAPDGDSISWGTPAIYALNAGTGAKQWVSAFNASSDSWITAPVVVDKRIFTTVQIIGNYPEIYALESTDCGESIPDEGAQTVRNDPDSKTNQMGRSESEITGSSASDGSAQLKANNPQGAQSVPPSQLSDHSLSIKAYDWQSPLAFIGGLGTSVGTYLSSHSPLRTDD</sequence>
<dbReference type="SMART" id="SM00564">
    <property type="entry name" value="PQQ"/>
    <property type="match status" value="6"/>
</dbReference>
<dbReference type="Gene3D" id="2.130.10.10">
    <property type="entry name" value="YVTN repeat-like/Quinoprotein amine dehydrogenase"/>
    <property type="match status" value="1"/>
</dbReference>